<dbReference type="EMBL" id="GBRH01212283">
    <property type="protein sequence ID" value="JAD85612.1"/>
    <property type="molecule type" value="Transcribed_RNA"/>
</dbReference>
<reference evidence="1" key="2">
    <citation type="journal article" date="2015" name="Data Brief">
        <title>Shoot transcriptome of the giant reed, Arundo donax.</title>
        <authorList>
            <person name="Barrero R.A."/>
            <person name="Guerrero F.D."/>
            <person name="Moolhuijzen P."/>
            <person name="Goolsby J.A."/>
            <person name="Tidwell J."/>
            <person name="Bellgard S.E."/>
            <person name="Bellgard M.I."/>
        </authorList>
    </citation>
    <scope>NUCLEOTIDE SEQUENCE</scope>
    <source>
        <tissue evidence="1">Shoot tissue taken approximately 20 cm above the soil surface</tissue>
    </source>
</reference>
<protein>
    <submittedName>
        <fullName evidence="1">Uncharacterized protein</fullName>
    </submittedName>
</protein>
<reference evidence="1" key="1">
    <citation type="submission" date="2014-09" db="EMBL/GenBank/DDBJ databases">
        <authorList>
            <person name="Magalhaes I.L.F."/>
            <person name="Oliveira U."/>
            <person name="Santos F.R."/>
            <person name="Vidigal T.H.D.A."/>
            <person name="Brescovit A.D."/>
            <person name="Santos A.J."/>
        </authorList>
    </citation>
    <scope>NUCLEOTIDE SEQUENCE</scope>
    <source>
        <tissue evidence="1">Shoot tissue taken approximately 20 cm above the soil surface</tissue>
    </source>
</reference>
<proteinExistence type="predicted"/>
<name>A0A0A9DPE8_ARUDO</name>
<dbReference type="AlphaFoldDB" id="A0A0A9DPE8"/>
<organism evidence="1">
    <name type="scientific">Arundo donax</name>
    <name type="common">Giant reed</name>
    <name type="synonym">Donax arundinaceus</name>
    <dbReference type="NCBI Taxonomy" id="35708"/>
    <lineage>
        <taxon>Eukaryota</taxon>
        <taxon>Viridiplantae</taxon>
        <taxon>Streptophyta</taxon>
        <taxon>Embryophyta</taxon>
        <taxon>Tracheophyta</taxon>
        <taxon>Spermatophyta</taxon>
        <taxon>Magnoliopsida</taxon>
        <taxon>Liliopsida</taxon>
        <taxon>Poales</taxon>
        <taxon>Poaceae</taxon>
        <taxon>PACMAD clade</taxon>
        <taxon>Arundinoideae</taxon>
        <taxon>Arundineae</taxon>
        <taxon>Arundo</taxon>
    </lineage>
</organism>
<sequence>MFKNWYAALKQTKAIHDFDNKLNHYIKPSMAYYILSSVETRFIFPKKRKKTIIPMSSYEYDAPDVKCHAMHLNKSAAYYTKKHMHRI</sequence>
<accession>A0A0A9DPE8</accession>
<evidence type="ECO:0000313" key="1">
    <source>
        <dbReference type="EMBL" id="JAD85612.1"/>
    </source>
</evidence>